<dbReference type="InterPro" id="IPR015797">
    <property type="entry name" value="NUDIX_hydrolase-like_dom_sf"/>
</dbReference>
<accession>A0A5N5VWP3</accession>
<dbReference type="PANTHER" id="PTHR43046:SF14">
    <property type="entry name" value="MUTT_NUDIX FAMILY PROTEIN"/>
    <property type="match status" value="1"/>
</dbReference>
<dbReference type="PANTHER" id="PTHR43046">
    <property type="entry name" value="GDP-MANNOSE MANNOSYL HYDROLASE"/>
    <property type="match status" value="1"/>
</dbReference>
<evidence type="ECO:0000313" key="4">
    <source>
        <dbReference type="EMBL" id="KAB7832685.1"/>
    </source>
</evidence>
<dbReference type="Gene3D" id="3.90.79.10">
    <property type="entry name" value="Nucleoside Triphosphate Pyrophosphohydrolase"/>
    <property type="match status" value="1"/>
</dbReference>
<dbReference type="AlphaFoldDB" id="A0A5N5VWP3"/>
<organism evidence="4 5">
    <name type="scientific">Streptomyces mobaraensis</name>
    <name type="common">Streptoverticillium mobaraense</name>
    <dbReference type="NCBI Taxonomy" id="35621"/>
    <lineage>
        <taxon>Bacteria</taxon>
        <taxon>Bacillati</taxon>
        <taxon>Actinomycetota</taxon>
        <taxon>Actinomycetes</taxon>
        <taxon>Kitasatosporales</taxon>
        <taxon>Streptomycetaceae</taxon>
        <taxon>Streptomyces</taxon>
    </lineage>
</organism>
<dbReference type="InterPro" id="IPR000086">
    <property type="entry name" value="NUDIX_hydrolase_dom"/>
</dbReference>
<evidence type="ECO:0000256" key="1">
    <source>
        <dbReference type="ARBA" id="ARBA00001946"/>
    </source>
</evidence>
<keyword evidence="5" id="KW-1185">Reference proteome</keyword>
<dbReference type="SUPFAM" id="SSF55811">
    <property type="entry name" value="Nudix"/>
    <property type="match status" value="1"/>
</dbReference>
<feature type="domain" description="Nudix hydrolase" evidence="3">
    <location>
        <begin position="2"/>
        <end position="133"/>
    </location>
</feature>
<dbReference type="RefSeq" id="WP_152266249.1">
    <property type="nucleotide sequence ID" value="NZ_VOKX01000143.1"/>
</dbReference>
<dbReference type="EMBL" id="VOKX01000143">
    <property type="protein sequence ID" value="KAB7832685.1"/>
    <property type="molecule type" value="Genomic_DNA"/>
</dbReference>
<protein>
    <submittedName>
        <fullName evidence="4">NUDIX domain-containing protein</fullName>
    </submittedName>
</protein>
<evidence type="ECO:0000256" key="2">
    <source>
        <dbReference type="ARBA" id="ARBA00022801"/>
    </source>
</evidence>
<comment type="caution">
    <text evidence="4">The sequence shown here is derived from an EMBL/GenBank/DDBJ whole genome shotgun (WGS) entry which is preliminary data.</text>
</comment>
<dbReference type="PROSITE" id="PS00893">
    <property type="entry name" value="NUDIX_BOX"/>
    <property type="match status" value="1"/>
</dbReference>
<dbReference type="GO" id="GO:0016787">
    <property type="term" value="F:hydrolase activity"/>
    <property type="evidence" value="ECO:0007669"/>
    <property type="project" value="UniProtKB-KW"/>
</dbReference>
<dbReference type="Proteomes" id="UP000327000">
    <property type="component" value="Unassembled WGS sequence"/>
</dbReference>
<dbReference type="PROSITE" id="PS51462">
    <property type="entry name" value="NUDIX"/>
    <property type="match status" value="1"/>
</dbReference>
<reference evidence="4 5" key="1">
    <citation type="journal article" date="2019" name="Microb. Cell Fact.">
        <title>Exploring novel herbicidin analogues by transcriptional regulator overexpression and MS/MS molecular networking.</title>
        <authorList>
            <person name="Shi Y."/>
            <person name="Gu R."/>
            <person name="Li Y."/>
            <person name="Wang X."/>
            <person name="Ren W."/>
            <person name="Li X."/>
            <person name="Wang L."/>
            <person name="Xie Y."/>
            <person name="Hong B."/>
        </authorList>
    </citation>
    <scope>NUCLEOTIDE SEQUENCE [LARGE SCALE GENOMIC DNA]</scope>
    <source>
        <strain evidence="4 5">US-43</strain>
    </source>
</reference>
<gene>
    <name evidence="4" type="ORF">FRZ00_34420</name>
</gene>
<evidence type="ECO:0000313" key="5">
    <source>
        <dbReference type="Proteomes" id="UP000327000"/>
    </source>
</evidence>
<name>A0A5N5VWP3_STRMB</name>
<proteinExistence type="predicted"/>
<dbReference type="InterPro" id="IPR020084">
    <property type="entry name" value="NUDIX_hydrolase_CS"/>
</dbReference>
<dbReference type="OrthoDB" id="21568at2"/>
<evidence type="ECO:0000259" key="3">
    <source>
        <dbReference type="PROSITE" id="PS51462"/>
    </source>
</evidence>
<comment type="cofactor">
    <cofactor evidence="1">
        <name>Mg(2+)</name>
        <dbReference type="ChEBI" id="CHEBI:18420"/>
    </cofactor>
</comment>
<keyword evidence="2" id="KW-0378">Hydrolase</keyword>
<dbReference type="Pfam" id="PF00293">
    <property type="entry name" value="NUDIX"/>
    <property type="match status" value="1"/>
</dbReference>
<sequence>MEGPLGTAALIINSRGEYLLHLRDNIPGICDPGTWSLLGGGREGDEETPEAAITRELKEEVGLVLPGLKRYAVVPAHVADATDDLITVFLGRWDGAAETLPLTEGIMVRWFSASVIPRLVMCPWAQAVIERYEQGKGSCAE</sequence>